<protein>
    <submittedName>
        <fullName evidence="1">Uncharacterized protein</fullName>
    </submittedName>
</protein>
<dbReference type="Proteomes" id="UP000219563">
    <property type="component" value="Unassembled WGS sequence"/>
</dbReference>
<organism evidence="1 2">
    <name type="scientific">Pseudobutyrivibrio ruminis DSM 9787</name>
    <dbReference type="NCBI Taxonomy" id="1123011"/>
    <lineage>
        <taxon>Bacteria</taxon>
        <taxon>Bacillati</taxon>
        <taxon>Bacillota</taxon>
        <taxon>Clostridia</taxon>
        <taxon>Lachnospirales</taxon>
        <taxon>Lachnospiraceae</taxon>
        <taxon>Pseudobutyrivibrio</taxon>
    </lineage>
</organism>
<gene>
    <name evidence="1" type="ORF">SAMN02910411_0946</name>
</gene>
<proteinExistence type="predicted"/>
<name>A0A285REU8_9FIRM</name>
<accession>A0A285REU8</accession>
<dbReference type="RefSeq" id="WP_097075622.1">
    <property type="nucleotide sequence ID" value="NZ_OBMR01000002.1"/>
</dbReference>
<dbReference type="EMBL" id="OBMR01000002">
    <property type="protein sequence ID" value="SOB92633.1"/>
    <property type="molecule type" value="Genomic_DNA"/>
</dbReference>
<sequence>MDAMVPVKDDQEAANEYFEVYMSLRAALREGKIETTDVEEYLAYKERMLPKKAREIAQEMILNVKDYQ</sequence>
<dbReference type="AlphaFoldDB" id="A0A285REU8"/>
<evidence type="ECO:0000313" key="2">
    <source>
        <dbReference type="Proteomes" id="UP000219563"/>
    </source>
</evidence>
<reference evidence="1 2" key="1">
    <citation type="submission" date="2017-08" db="EMBL/GenBank/DDBJ databases">
        <authorList>
            <person name="de Groot N.N."/>
        </authorList>
    </citation>
    <scope>NUCLEOTIDE SEQUENCE [LARGE SCALE GENOMIC DNA]</scope>
    <source>
        <strain evidence="1 2">DSM 9787</strain>
    </source>
</reference>
<evidence type="ECO:0000313" key="1">
    <source>
        <dbReference type="EMBL" id="SOB92633.1"/>
    </source>
</evidence>